<evidence type="ECO:0000313" key="3">
    <source>
        <dbReference type="Proteomes" id="UP001177744"/>
    </source>
</evidence>
<dbReference type="AlphaFoldDB" id="A0AA40LUP1"/>
<reference evidence="2" key="1">
    <citation type="submission" date="2023-06" db="EMBL/GenBank/DDBJ databases">
        <title>Reference genome for the Northern bat (Eptesicus nilssonii), a most northern bat species.</title>
        <authorList>
            <person name="Laine V.N."/>
            <person name="Pulliainen A.T."/>
            <person name="Lilley T.M."/>
        </authorList>
    </citation>
    <scope>NUCLEOTIDE SEQUENCE</scope>
    <source>
        <strain evidence="2">BLF_Eptnil</strain>
        <tissue evidence="2">Kidney</tissue>
    </source>
</reference>
<name>A0AA40LUP1_CNENI</name>
<accession>A0AA40LUP1</accession>
<evidence type="ECO:0000256" key="1">
    <source>
        <dbReference type="SAM" id="MobiDB-lite"/>
    </source>
</evidence>
<organism evidence="2 3">
    <name type="scientific">Cnephaeus nilssonii</name>
    <name type="common">Northern bat</name>
    <name type="synonym">Eptesicus nilssonii</name>
    <dbReference type="NCBI Taxonomy" id="3371016"/>
    <lineage>
        <taxon>Eukaryota</taxon>
        <taxon>Metazoa</taxon>
        <taxon>Chordata</taxon>
        <taxon>Craniata</taxon>
        <taxon>Vertebrata</taxon>
        <taxon>Euteleostomi</taxon>
        <taxon>Mammalia</taxon>
        <taxon>Eutheria</taxon>
        <taxon>Laurasiatheria</taxon>
        <taxon>Chiroptera</taxon>
        <taxon>Yangochiroptera</taxon>
        <taxon>Vespertilionidae</taxon>
        <taxon>Cnephaeus</taxon>
    </lineage>
</organism>
<comment type="caution">
    <text evidence="2">The sequence shown here is derived from an EMBL/GenBank/DDBJ whole genome shotgun (WGS) entry which is preliminary data.</text>
</comment>
<protein>
    <submittedName>
        <fullName evidence="2">Uncharacterized protein</fullName>
    </submittedName>
</protein>
<proteinExistence type="predicted"/>
<dbReference type="EMBL" id="JAULJE010000004">
    <property type="protein sequence ID" value="KAK1344264.1"/>
    <property type="molecule type" value="Genomic_DNA"/>
</dbReference>
<gene>
    <name evidence="2" type="ORF">QTO34_014829</name>
</gene>
<keyword evidence="3" id="KW-1185">Reference proteome</keyword>
<sequence length="119" mass="12216">MKNTAPHGTGREIRNAQTPRGSLRLSTCFQDTNTPPVTAITSHTQKSGMADPCCSRTCVIATPALSVCSSDLSCDSHVCTPSTCLSSSGQVDNCQESCCEPPAAPPAAASPPATPQLPV</sequence>
<dbReference type="Proteomes" id="UP001177744">
    <property type="component" value="Unassembled WGS sequence"/>
</dbReference>
<feature type="region of interest" description="Disordered" evidence="1">
    <location>
        <begin position="1"/>
        <end position="21"/>
    </location>
</feature>
<evidence type="ECO:0000313" key="2">
    <source>
        <dbReference type="EMBL" id="KAK1344264.1"/>
    </source>
</evidence>